<sequence>MTGLMNSGAVLTGKRRRADSCDATAASVADGGQHTRKVKRYRSRTQYEEHNTHWKPVPHPDIWPVGYSPSTVEPAEVAGTPGDSSSASHMHHDRNFSHHASRHLYSGVLATPTTSPPSQGVSSSIDDCEYEDMDQDMDEGDDESDIDPNSEYYHINMLLKRLHDEREMRRQQQRLPTSSGPGAR</sequence>
<reference evidence="1" key="1">
    <citation type="submission" date="2022-07" db="EMBL/GenBank/DDBJ databases">
        <title>Phylogenomic reconstructions and comparative analyses of Kickxellomycotina fungi.</title>
        <authorList>
            <person name="Reynolds N.K."/>
            <person name="Stajich J.E."/>
            <person name="Barry K."/>
            <person name="Grigoriev I.V."/>
            <person name="Crous P."/>
            <person name="Smith M.E."/>
        </authorList>
    </citation>
    <scope>NUCLEOTIDE SEQUENCE</scope>
    <source>
        <strain evidence="1">CBS 102833</strain>
    </source>
</reference>
<name>A0ACC1L286_9FUNG</name>
<evidence type="ECO:0000313" key="1">
    <source>
        <dbReference type="EMBL" id="KAJ2799152.1"/>
    </source>
</evidence>
<accession>A0ACC1L286</accession>
<gene>
    <name evidence="1" type="ORF">H4S07_005517</name>
</gene>
<organism evidence="1 2">
    <name type="scientific">Coemansia furcata</name>
    <dbReference type="NCBI Taxonomy" id="417177"/>
    <lineage>
        <taxon>Eukaryota</taxon>
        <taxon>Fungi</taxon>
        <taxon>Fungi incertae sedis</taxon>
        <taxon>Zoopagomycota</taxon>
        <taxon>Kickxellomycotina</taxon>
        <taxon>Kickxellomycetes</taxon>
        <taxon>Kickxellales</taxon>
        <taxon>Kickxellaceae</taxon>
        <taxon>Coemansia</taxon>
    </lineage>
</organism>
<keyword evidence="2" id="KW-1185">Reference proteome</keyword>
<evidence type="ECO:0000313" key="2">
    <source>
        <dbReference type="Proteomes" id="UP001140096"/>
    </source>
</evidence>
<proteinExistence type="predicted"/>
<comment type="caution">
    <text evidence="1">The sequence shown here is derived from an EMBL/GenBank/DDBJ whole genome shotgun (WGS) entry which is preliminary data.</text>
</comment>
<dbReference type="EMBL" id="JANBUP010002739">
    <property type="protein sequence ID" value="KAJ2799152.1"/>
    <property type="molecule type" value="Genomic_DNA"/>
</dbReference>
<protein>
    <submittedName>
        <fullName evidence="1">Uncharacterized protein</fullName>
    </submittedName>
</protein>
<dbReference type="Proteomes" id="UP001140096">
    <property type="component" value="Unassembled WGS sequence"/>
</dbReference>